<evidence type="ECO:0000313" key="3">
    <source>
        <dbReference type="EMBL" id="SEN67279.1"/>
    </source>
</evidence>
<feature type="transmembrane region" description="Helical" evidence="2">
    <location>
        <begin position="39"/>
        <end position="62"/>
    </location>
</feature>
<accession>A0A1H8IG77</accession>
<dbReference type="AlphaFoldDB" id="A0A1H8IG77"/>
<protein>
    <submittedName>
        <fullName evidence="3">Uncharacterized protein</fullName>
    </submittedName>
</protein>
<evidence type="ECO:0000256" key="1">
    <source>
        <dbReference type="SAM" id="MobiDB-lite"/>
    </source>
</evidence>
<keyword evidence="2" id="KW-0812">Transmembrane</keyword>
<organism evidence="3 4">
    <name type="scientific">Pseudorhodobacter antarcticus</name>
    <dbReference type="NCBI Taxonomy" id="1077947"/>
    <lineage>
        <taxon>Bacteria</taxon>
        <taxon>Pseudomonadati</taxon>
        <taxon>Pseudomonadota</taxon>
        <taxon>Alphaproteobacteria</taxon>
        <taxon>Rhodobacterales</taxon>
        <taxon>Paracoccaceae</taxon>
        <taxon>Pseudorhodobacter</taxon>
    </lineage>
</organism>
<reference evidence="3 4" key="1">
    <citation type="submission" date="2016-10" db="EMBL/GenBank/DDBJ databases">
        <authorList>
            <person name="de Groot N.N."/>
        </authorList>
    </citation>
    <scope>NUCLEOTIDE SEQUENCE [LARGE SCALE GENOMIC DNA]</scope>
    <source>
        <strain evidence="3 4">CGMCC 1.10836</strain>
    </source>
</reference>
<evidence type="ECO:0000256" key="2">
    <source>
        <dbReference type="SAM" id="Phobius"/>
    </source>
</evidence>
<keyword evidence="4" id="KW-1185">Reference proteome</keyword>
<dbReference type="STRING" id="1077947.SAMN05216227_102026"/>
<dbReference type="Proteomes" id="UP000183002">
    <property type="component" value="Unassembled WGS sequence"/>
</dbReference>
<sequence>MFIITMAGATCAAALLTLGRVVGFKRIIKHATLVDVVFSIGVVAVMGATMTGALTAVIAGLFMAITLSMAKSVAAVLGFLPGLAKKAQTMAAEHSAKTSAEWGDVTPRNAPPVPDVPTSPPNVGTGRPVLIML</sequence>
<name>A0A1H8IG77_9RHOB</name>
<gene>
    <name evidence="3" type="ORF">SAMN05216227_102026</name>
</gene>
<dbReference type="RefSeq" id="WP_050519937.1">
    <property type="nucleotide sequence ID" value="NZ_FOCO01000020.1"/>
</dbReference>
<evidence type="ECO:0000313" key="4">
    <source>
        <dbReference type="Proteomes" id="UP000183002"/>
    </source>
</evidence>
<feature type="region of interest" description="Disordered" evidence="1">
    <location>
        <begin position="94"/>
        <end position="121"/>
    </location>
</feature>
<dbReference type="EMBL" id="FOCO01000020">
    <property type="protein sequence ID" value="SEN67279.1"/>
    <property type="molecule type" value="Genomic_DNA"/>
</dbReference>
<keyword evidence="2" id="KW-0472">Membrane</keyword>
<keyword evidence="2" id="KW-1133">Transmembrane helix</keyword>
<feature type="compositionally biased region" description="Pro residues" evidence="1">
    <location>
        <begin position="109"/>
        <end position="120"/>
    </location>
</feature>
<proteinExistence type="predicted"/>